<dbReference type="Gene3D" id="3.20.20.140">
    <property type="entry name" value="Metal-dependent hydrolases"/>
    <property type="match status" value="1"/>
</dbReference>
<keyword evidence="3" id="KW-1185">Reference proteome</keyword>
<feature type="domain" description="Amidohydrolase-related" evidence="1">
    <location>
        <begin position="14"/>
        <end position="276"/>
    </location>
</feature>
<reference evidence="2 3" key="1">
    <citation type="submission" date="2019-02" db="EMBL/GenBank/DDBJ databases">
        <title>Genomic Encyclopedia of Type Strains, Phase IV (KMG-IV): sequencing the most valuable type-strain genomes for metagenomic binning, comparative biology and taxonomic classification.</title>
        <authorList>
            <person name="Goeker M."/>
        </authorList>
    </citation>
    <scope>NUCLEOTIDE SEQUENCE [LARGE SCALE GENOMIC DNA]</scope>
    <source>
        <strain evidence="2 3">K24</strain>
    </source>
</reference>
<accession>A0A4Q7NHP1</accession>
<evidence type="ECO:0000313" key="3">
    <source>
        <dbReference type="Proteomes" id="UP000292445"/>
    </source>
</evidence>
<protein>
    <submittedName>
        <fullName evidence="2">Putative TIM-barrel fold metal-dependent hydrolase</fullName>
    </submittedName>
</protein>
<name>A0A4Q7NHP1_9BURK</name>
<dbReference type="InterPro" id="IPR006680">
    <property type="entry name" value="Amidohydro-rel"/>
</dbReference>
<comment type="caution">
    <text evidence="2">The sequence shown here is derived from an EMBL/GenBank/DDBJ whole genome shotgun (WGS) entry which is preliminary data.</text>
</comment>
<dbReference type="OrthoDB" id="9787654at2"/>
<keyword evidence="2" id="KW-0378">Hydrolase</keyword>
<gene>
    <name evidence="2" type="ORF">EV675_0528</name>
</gene>
<sequence length="277" mass="30259">MSGAARQATPIAGWDCHNHLLGPYDRFPLAAERSYTPPEALVADHSAMLASQGLSHAVLVHPSAYGEDYSLLFHALSAHDHLRGVIVARPGTPLDLGTLRARGVRALRYSHRSGAAGNFAGSASIDDLRRMVRAVADAGLHVELWTDCQALPGIAPMLADLPCPVVIDHMGSFDVEAGTNDPGFQQLVRLLGEGKAWVKLSAYRSLLKTPDLEPGRPFHRALVEANPDQLVWGSDWPHIRIDPWPAPRRLFDTFLAWTGSEPLARRILVDNPTRLYA</sequence>
<dbReference type="EMBL" id="SGXC01000001">
    <property type="protein sequence ID" value="RZS84511.1"/>
    <property type="molecule type" value="Genomic_DNA"/>
</dbReference>
<evidence type="ECO:0000259" key="1">
    <source>
        <dbReference type="Pfam" id="PF04909"/>
    </source>
</evidence>
<dbReference type="PANTHER" id="PTHR35563:SF2">
    <property type="entry name" value="BARREL METAL-DEPENDENT HYDROLASE, PUTATIVE (AFU_ORTHOLOGUE AFUA_1G16240)-RELATED"/>
    <property type="match status" value="1"/>
</dbReference>
<proteinExistence type="predicted"/>
<dbReference type="PANTHER" id="PTHR35563">
    <property type="entry name" value="BARREL METAL-DEPENDENT HYDROLASE, PUTATIVE (AFU_ORTHOLOGUE AFUA_1G16240)-RELATED"/>
    <property type="match status" value="1"/>
</dbReference>
<organism evidence="2 3">
    <name type="scientific">Pigmentiphaga kullae</name>
    <dbReference type="NCBI Taxonomy" id="151784"/>
    <lineage>
        <taxon>Bacteria</taxon>
        <taxon>Pseudomonadati</taxon>
        <taxon>Pseudomonadota</taxon>
        <taxon>Betaproteobacteria</taxon>
        <taxon>Burkholderiales</taxon>
        <taxon>Alcaligenaceae</taxon>
        <taxon>Pigmentiphaga</taxon>
    </lineage>
</organism>
<dbReference type="AlphaFoldDB" id="A0A4Q7NHP1"/>
<dbReference type="Pfam" id="PF04909">
    <property type="entry name" value="Amidohydro_2"/>
    <property type="match status" value="1"/>
</dbReference>
<dbReference type="InterPro" id="IPR032466">
    <property type="entry name" value="Metal_Hydrolase"/>
</dbReference>
<evidence type="ECO:0000313" key="2">
    <source>
        <dbReference type="EMBL" id="RZS84511.1"/>
    </source>
</evidence>
<dbReference type="Proteomes" id="UP000292445">
    <property type="component" value="Unassembled WGS sequence"/>
</dbReference>
<dbReference type="SUPFAM" id="SSF51556">
    <property type="entry name" value="Metallo-dependent hydrolases"/>
    <property type="match status" value="1"/>
</dbReference>
<dbReference type="GO" id="GO:0016787">
    <property type="term" value="F:hydrolase activity"/>
    <property type="evidence" value="ECO:0007669"/>
    <property type="project" value="UniProtKB-KW"/>
</dbReference>
<dbReference type="InterPro" id="IPR052358">
    <property type="entry name" value="Aro_Compnd_Degr_Hydrolases"/>
</dbReference>